<accession>A0A317V0V6</accession>
<dbReference type="EMBL" id="MSFL01000039">
    <property type="protein sequence ID" value="PWY67903.1"/>
    <property type="molecule type" value="Genomic_DNA"/>
</dbReference>
<dbReference type="RefSeq" id="XP_025395114.1">
    <property type="nucleotide sequence ID" value="XM_025546927.1"/>
</dbReference>
<comment type="caution">
    <text evidence="2">The sequence shown here is derived from an EMBL/GenBank/DDBJ whole genome shotgun (WGS) entry which is preliminary data.</text>
</comment>
<evidence type="ECO:0000313" key="3">
    <source>
        <dbReference type="Proteomes" id="UP000247233"/>
    </source>
</evidence>
<keyword evidence="3" id="KW-1185">Reference proteome</keyword>
<proteinExistence type="predicted"/>
<protein>
    <submittedName>
        <fullName evidence="2">Uncharacterized protein</fullName>
    </submittedName>
</protein>
<dbReference type="VEuPathDB" id="FungiDB:BO70DRAFT_400478"/>
<sequence length="119" mass="12238">MHFKTLIACIFVTLSTAQRNATNTTCGATRCPSGRFCTSATLTSPSTITSTCVPTPTCLTVSSDCSSGGSSACCSGNCTASRCRVTDPNWPCSEDGGVCRTDDDCCYGNGCSRGLCLST</sequence>
<dbReference type="Proteomes" id="UP000247233">
    <property type="component" value="Unassembled WGS sequence"/>
</dbReference>
<reference evidence="2 3" key="1">
    <citation type="submission" date="2016-12" db="EMBL/GenBank/DDBJ databases">
        <title>The genomes of Aspergillus section Nigri reveals drivers in fungal speciation.</title>
        <authorList>
            <consortium name="DOE Joint Genome Institute"/>
            <person name="Vesth T.C."/>
            <person name="Nybo J."/>
            <person name="Theobald S."/>
            <person name="Brandl J."/>
            <person name="Frisvad J.C."/>
            <person name="Nielsen K.F."/>
            <person name="Lyhne E.K."/>
            <person name="Kogle M.E."/>
            <person name="Kuo A."/>
            <person name="Riley R."/>
            <person name="Clum A."/>
            <person name="Nolan M."/>
            <person name="Lipzen A."/>
            <person name="Salamov A."/>
            <person name="Henrissat B."/>
            <person name="Wiebenga A."/>
            <person name="De Vries R.P."/>
            <person name="Grigoriev I.V."/>
            <person name="Mortensen U.H."/>
            <person name="Andersen M.R."/>
            <person name="Baker S.E."/>
        </authorList>
    </citation>
    <scope>NUCLEOTIDE SEQUENCE [LARGE SCALE GENOMIC DNA]</scope>
    <source>
        <strain evidence="2 3">CBS 117.55</strain>
    </source>
</reference>
<gene>
    <name evidence="2" type="ORF">BO70DRAFT_400478</name>
</gene>
<name>A0A317V0V6_9EURO</name>
<feature type="chain" id="PRO_5016341987" evidence="1">
    <location>
        <begin position="18"/>
        <end position="119"/>
    </location>
</feature>
<evidence type="ECO:0000256" key="1">
    <source>
        <dbReference type="SAM" id="SignalP"/>
    </source>
</evidence>
<dbReference type="AlphaFoldDB" id="A0A317V0V6"/>
<dbReference type="GeneID" id="37069164"/>
<keyword evidence="1" id="KW-0732">Signal</keyword>
<evidence type="ECO:0000313" key="2">
    <source>
        <dbReference type="EMBL" id="PWY67903.1"/>
    </source>
</evidence>
<organism evidence="2 3">
    <name type="scientific">Aspergillus heteromorphus CBS 117.55</name>
    <dbReference type="NCBI Taxonomy" id="1448321"/>
    <lineage>
        <taxon>Eukaryota</taxon>
        <taxon>Fungi</taxon>
        <taxon>Dikarya</taxon>
        <taxon>Ascomycota</taxon>
        <taxon>Pezizomycotina</taxon>
        <taxon>Eurotiomycetes</taxon>
        <taxon>Eurotiomycetidae</taxon>
        <taxon>Eurotiales</taxon>
        <taxon>Aspergillaceae</taxon>
        <taxon>Aspergillus</taxon>
        <taxon>Aspergillus subgen. Circumdati</taxon>
    </lineage>
</organism>
<feature type="signal peptide" evidence="1">
    <location>
        <begin position="1"/>
        <end position="17"/>
    </location>
</feature>